<accession>A0ABR1EBU0</accession>
<dbReference type="EMBL" id="JAVFWL010000006">
    <property type="protein sequence ID" value="KAK6760159.1"/>
    <property type="molecule type" value="Genomic_DNA"/>
</dbReference>
<evidence type="ECO:0000313" key="1">
    <source>
        <dbReference type="EMBL" id="KAK6760159.1"/>
    </source>
</evidence>
<evidence type="ECO:0000313" key="2">
    <source>
        <dbReference type="Proteomes" id="UP001303046"/>
    </source>
</evidence>
<sequence length="113" mass="13507">MTIKYDPARMRYDPEKMRIHIHYLRKIEIFYDLELAYLKKIQSECTQVMEAISELETNPTEELFEEIGRSIDSMKSMFKIFNLLGFLKDLAKELADRYQPFSYGRRTFSSCIS</sequence>
<keyword evidence="2" id="KW-1185">Reference proteome</keyword>
<protein>
    <submittedName>
        <fullName evidence="1">Uncharacterized protein</fullName>
    </submittedName>
</protein>
<reference evidence="1 2" key="1">
    <citation type="submission" date="2023-08" db="EMBL/GenBank/DDBJ databases">
        <title>A Necator americanus chromosomal reference genome.</title>
        <authorList>
            <person name="Ilik V."/>
            <person name="Petrzelkova K.J."/>
            <person name="Pardy F."/>
            <person name="Fuh T."/>
            <person name="Niatou-Singa F.S."/>
            <person name="Gouil Q."/>
            <person name="Baker L."/>
            <person name="Ritchie M.E."/>
            <person name="Jex A.R."/>
            <person name="Gazzola D."/>
            <person name="Li H."/>
            <person name="Toshio Fujiwara R."/>
            <person name="Zhan B."/>
            <person name="Aroian R.V."/>
            <person name="Pafco B."/>
            <person name="Schwarz E.M."/>
        </authorList>
    </citation>
    <scope>NUCLEOTIDE SEQUENCE [LARGE SCALE GENOMIC DNA]</scope>
    <source>
        <strain evidence="1 2">Aroian</strain>
        <tissue evidence="1">Whole animal</tissue>
    </source>
</reference>
<organism evidence="1 2">
    <name type="scientific">Necator americanus</name>
    <name type="common">Human hookworm</name>
    <dbReference type="NCBI Taxonomy" id="51031"/>
    <lineage>
        <taxon>Eukaryota</taxon>
        <taxon>Metazoa</taxon>
        <taxon>Ecdysozoa</taxon>
        <taxon>Nematoda</taxon>
        <taxon>Chromadorea</taxon>
        <taxon>Rhabditida</taxon>
        <taxon>Rhabditina</taxon>
        <taxon>Rhabditomorpha</taxon>
        <taxon>Strongyloidea</taxon>
        <taxon>Ancylostomatidae</taxon>
        <taxon>Bunostominae</taxon>
        <taxon>Necator</taxon>
    </lineage>
</organism>
<name>A0ABR1EBU0_NECAM</name>
<proteinExistence type="predicted"/>
<dbReference type="Proteomes" id="UP001303046">
    <property type="component" value="Unassembled WGS sequence"/>
</dbReference>
<comment type="caution">
    <text evidence="1">The sequence shown here is derived from an EMBL/GenBank/DDBJ whole genome shotgun (WGS) entry which is preliminary data.</text>
</comment>
<gene>
    <name evidence="1" type="primary">Necator_chrX.g21760</name>
    <name evidence="1" type="ORF">RB195_021599</name>
</gene>